<dbReference type="GO" id="GO:0016020">
    <property type="term" value="C:membrane"/>
    <property type="evidence" value="ECO:0007669"/>
    <property type="project" value="InterPro"/>
</dbReference>
<comment type="function">
    <text evidence="1">Conjugation of reduced glutathione to a wide number of exogenous and endogenous hydrophobic electrophiles.</text>
</comment>
<evidence type="ECO:0000256" key="13">
    <source>
        <dbReference type="SAM" id="Phobius"/>
    </source>
</evidence>
<proteinExistence type="predicted"/>
<dbReference type="RefSeq" id="WP_186556999.1">
    <property type="nucleotide sequence ID" value="NZ_JABWRE020000001.1"/>
</dbReference>
<evidence type="ECO:0000256" key="2">
    <source>
        <dbReference type="ARBA" id="ARBA00004477"/>
    </source>
</evidence>
<dbReference type="EMBL" id="JAHWXS010000010">
    <property type="protein sequence ID" value="MFK5734168.1"/>
    <property type="molecule type" value="Genomic_DNA"/>
</dbReference>
<evidence type="ECO:0000313" key="14">
    <source>
        <dbReference type="EMBL" id="MBC3443371.1"/>
    </source>
</evidence>
<dbReference type="Gene3D" id="1.20.120.550">
    <property type="entry name" value="Membrane associated eicosanoid/glutathione metabolism-like domain"/>
    <property type="match status" value="1"/>
</dbReference>
<organism evidence="14">
    <name type="scientific">Pseudomonas urmiensis</name>
    <dbReference type="NCBI Taxonomy" id="2745493"/>
    <lineage>
        <taxon>Bacteria</taxon>
        <taxon>Pseudomonadati</taxon>
        <taxon>Pseudomonadota</taxon>
        <taxon>Gammaproteobacteria</taxon>
        <taxon>Pseudomonadales</taxon>
        <taxon>Pseudomonadaceae</taxon>
        <taxon>Pseudomonas</taxon>
    </lineage>
</organism>
<dbReference type="Pfam" id="PF01124">
    <property type="entry name" value="MAPEG"/>
    <property type="match status" value="1"/>
</dbReference>
<keyword evidence="9 13" id="KW-0472">Membrane</keyword>
<comment type="subunit">
    <text evidence="10">Homotrimer; The trimer binds only one molecule of glutathione.</text>
</comment>
<dbReference type="Proteomes" id="UP000599879">
    <property type="component" value="Unassembled WGS sequence"/>
</dbReference>
<keyword evidence="17" id="KW-1185">Reference proteome</keyword>
<dbReference type="SUPFAM" id="SSF161084">
    <property type="entry name" value="MAPEG domain-like"/>
    <property type="match status" value="1"/>
</dbReference>
<evidence type="ECO:0000313" key="15">
    <source>
        <dbReference type="EMBL" id="MBV4536479.1"/>
    </source>
</evidence>
<dbReference type="EMBL" id="JABWRE010000023">
    <property type="protein sequence ID" value="MBC3443371.1"/>
    <property type="molecule type" value="Genomic_DNA"/>
</dbReference>
<feature type="transmembrane region" description="Helical" evidence="13">
    <location>
        <begin position="6"/>
        <end position="25"/>
    </location>
</feature>
<reference evidence="16 17" key="1">
    <citation type="journal article" date="2012" name="Plant Soil">
        <title>Screening of plant growth-promoting traits in arsenic-resistant bacteria isolated from the rhizosphere of soybean plants from Argentinean agricultural soil.</title>
        <authorList>
            <person name="Wevar Oller A.L."/>
            <person name="Talano M.A."/>
            <person name="Agostini E."/>
        </authorList>
    </citation>
    <scope>NUCLEOTIDE SEQUENCE [LARGE SCALE GENOMIC DNA]</scope>
    <source>
        <strain evidence="16 17">AW4</strain>
    </source>
</reference>
<dbReference type="EMBL" id="JABWRE020000001">
    <property type="protein sequence ID" value="MBV4536479.1"/>
    <property type="molecule type" value="Genomic_DNA"/>
</dbReference>
<reference evidence="14" key="3">
    <citation type="submission" date="2020-07" db="EMBL/GenBank/DDBJ databases">
        <authorList>
            <person name="Lood C."/>
            <person name="Girard L."/>
        </authorList>
    </citation>
    <scope>NUCLEOTIDE SEQUENCE</scope>
    <source>
        <strain evidence="14">SWRI10</strain>
    </source>
</reference>
<comment type="caution">
    <text evidence="14">The sequence shown here is derived from an EMBL/GenBank/DDBJ whole genome shotgun (WGS) entry which is preliminary data.</text>
</comment>
<comment type="catalytic activity">
    <reaction evidence="12">
        <text>RX + glutathione = an S-substituted glutathione + a halide anion + H(+)</text>
        <dbReference type="Rhea" id="RHEA:16437"/>
        <dbReference type="ChEBI" id="CHEBI:15378"/>
        <dbReference type="ChEBI" id="CHEBI:16042"/>
        <dbReference type="ChEBI" id="CHEBI:17792"/>
        <dbReference type="ChEBI" id="CHEBI:57925"/>
        <dbReference type="ChEBI" id="CHEBI:90779"/>
        <dbReference type="EC" id="2.5.1.18"/>
    </reaction>
    <physiologicalReaction direction="left-to-right" evidence="12">
        <dbReference type="Rhea" id="RHEA:16438"/>
    </physiologicalReaction>
</comment>
<evidence type="ECO:0000256" key="3">
    <source>
        <dbReference type="ARBA" id="ARBA00012452"/>
    </source>
</evidence>
<dbReference type="InterPro" id="IPR040162">
    <property type="entry name" value="MGST1-like"/>
</dbReference>
<gene>
    <name evidence="15" type="ORF">HU737_010850</name>
    <name evidence="14" type="ORF">HU737_21990</name>
    <name evidence="16" type="ORF">KW869_11560</name>
</gene>
<evidence type="ECO:0000313" key="16">
    <source>
        <dbReference type="EMBL" id="MFK5734168.1"/>
    </source>
</evidence>
<comment type="subcellular location">
    <subcellularLocation>
        <location evidence="2">Endoplasmic reticulum membrane</location>
        <topology evidence="2">Multi-pass membrane protein</topology>
    </subcellularLocation>
</comment>
<evidence type="ECO:0000256" key="11">
    <source>
        <dbReference type="ARBA" id="ARBA00039397"/>
    </source>
</evidence>
<evidence type="ECO:0000256" key="10">
    <source>
        <dbReference type="ARBA" id="ARBA00038540"/>
    </source>
</evidence>
<evidence type="ECO:0000256" key="1">
    <source>
        <dbReference type="ARBA" id="ARBA00003701"/>
    </source>
</evidence>
<keyword evidence="7 13" id="KW-1133">Transmembrane helix</keyword>
<evidence type="ECO:0000256" key="8">
    <source>
        <dbReference type="ARBA" id="ARBA00022990"/>
    </source>
</evidence>
<evidence type="ECO:0000256" key="9">
    <source>
        <dbReference type="ARBA" id="ARBA00023136"/>
    </source>
</evidence>
<dbReference type="PANTHER" id="PTHR10689:SF6">
    <property type="entry name" value="MICROSOMAL GLUTATHIONE S-TRANSFERASE 1"/>
    <property type="match status" value="1"/>
</dbReference>
<evidence type="ECO:0000256" key="12">
    <source>
        <dbReference type="ARBA" id="ARBA00049385"/>
    </source>
</evidence>
<dbReference type="AlphaFoldDB" id="A0A923G3D5"/>
<evidence type="ECO:0000256" key="4">
    <source>
        <dbReference type="ARBA" id="ARBA00022679"/>
    </source>
</evidence>
<evidence type="ECO:0000313" key="17">
    <source>
        <dbReference type="Proteomes" id="UP001621534"/>
    </source>
</evidence>
<protein>
    <recommendedName>
        <fullName evidence="11">Microsomal glutathione S-transferase 1</fullName>
        <ecNumber evidence="3">2.5.1.18</ecNumber>
    </recommendedName>
</protein>
<evidence type="ECO:0000256" key="5">
    <source>
        <dbReference type="ARBA" id="ARBA00022692"/>
    </source>
</evidence>
<evidence type="ECO:0000256" key="6">
    <source>
        <dbReference type="ARBA" id="ARBA00022824"/>
    </source>
</evidence>
<dbReference type="PANTHER" id="PTHR10689">
    <property type="entry name" value="MICROSOMAL GLUTATHIONE S-TRANSFERASE 1"/>
    <property type="match status" value="1"/>
</dbReference>
<keyword evidence="8" id="KW-0007">Acetylation</keyword>
<reference evidence="15" key="4">
    <citation type="submission" date="2021-06" db="EMBL/GenBank/DDBJ databases">
        <title>Updating the genus Pseudomonas: Description of 43 new species and partition of the Pseudomonas putida group.</title>
        <authorList>
            <person name="Girard L."/>
            <person name="Lood C."/>
            <person name="Vandamme P."/>
            <person name="Rokni-Zadeh H."/>
            <person name="Van Noort V."/>
            <person name="Hofte M."/>
            <person name="Lavigne R."/>
            <person name="De Mot R."/>
        </authorList>
    </citation>
    <scope>NUCLEOTIDE SEQUENCE</scope>
    <source>
        <strain evidence="15">SWRI10</strain>
    </source>
</reference>
<evidence type="ECO:0000256" key="7">
    <source>
        <dbReference type="ARBA" id="ARBA00022989"/>
    </source>
</evidence>
<accession>A0A923G3D5</accession>
<keyword evidence="6" id="KW-0256">Endoplasmic reticulum</keyword>
<dbReference type="InterPro" id="IPR001129">
    <property type="entry name" value="Membr-assoc_MAPEG"/>
</dbReference>
<dbReference type="Proteomes" id="UP001621534">
    <property type="component" value="Unassembled WGS sequence"/>
</dbReference>
<name>A0A923G3D5_9PSED</name>
<keyword evidence="4" id="KW-0808">Transferase</keyword>
<sequence length="142" mass="15463">MNSVLSVYAICVVVLLLKMLAISCYQGYFRLRCKIFTNPEDAAVFRRSAEFEECPQVRRGAKAWSNDLESIPLFIALGGLAVAVDAPGVMSQYLSGLFTVARVLHTVTYLAGVQPWRTVSYGMGVLCLLGLAGMIVLRVLAA</sequence>
<reference evidence="14" key="2">
    <citation type="journal article" date="2020" name="Microorganisms">
        <title>Reliable Identification of Environmental Pseudomonas Isolates Using the rpoD Gene.</title>
        <authorList>
            <consortium name="The Broad Institute Genome Sequencing Platform"/>
            <person name="Girard L."/>
            <person name="Lood C."/>
            <person name="Rokni-Zadeh H."/>
            <person name="van Noort V."/>
            <person name="Lavigne R."/>
            <person name="De Mot R."/>
        </authorList>
    </citation>
    <scope>NUCLEOTIDE SEQUENCE</scope>
    <source>
        <strain evidence="14">SWRI10</strain>
    </source>
</reference>
<dbReference type="InterPro" id="IPR023352">
    <property type="entry name" value="MAPEG-like_dom_sf"/>
</dbReference>
<dbReference type="EC" id="2.5.1.18" evidence="3"/>
<feature type="transmembrane region" description="Helical" evidence="13">
    <location>
        <begin position="119"/>
        <end position="141"/>
    </location>
</feature>
<reference evidence="16" key="5">
    <citation type="submission" date="2021-07" db="EMBL/GenBank/DDBJ databases">
        <authorList>
            <person name="Wevar Oller A.L."/>
            <person name="Talano M.A."/>
            <person name="Torres Tejerizo G.A."/>
            <person name="Agostini E."/>
        </authorList>
    </citation>
    <scope>NUCLEOTIDE SEQUENCE</scope>
    <source>
        <strain evidence="16">AW4</strain>
    </source>
</reference>
<feature type="transmembrane region" description="Helical" evidence="13">
    <location>
        <begin position="68"/>
        <end position="87"/>
    </location>
</feature>
<dbReference type="GO" id="GO:0004364">
    <property type="term" value="F:glutathione transferase activity"/>
    <property type="evidence" value="ECO:0007669"/>
    <property type="project" value="UniProtKB-EC"/>
</dbReference>
<keyword evidence="5 13" id="KW-0812">Transmembrane</keyword>